<evidence type="ECO:0000313" key="2">
    <source>
        <dbReference type="EMBL" id="TNJ67090.1"/>
    </source>
</evidence>
<reference evidence="2 3" key="1">
    <citation type="submission" date="2019-05" db="EMBL/GenBank/DDBJ databases">
        <title>We sequenced the genome of Paenibacillus hemerocallicola KCTC 33185 for further insight into its adaptation and study the phylogeny of Paenibacillus.</title>
        <authorList>
            <person name="Narsing Rao M.P."/>
        </authorList>
    </citation>
    <scope>NUCLEOTIDE SEQUENCE [LARGE SCALE GENOMIC DNA]</scope>
    <source>
        <strain evidence="2 3">KCTC 33185</strain>
    </source>
</reference>
<protein>
    <submittedName>
        <fullName evidence="2">Cytochrome C oxidase subunit II</fullName>
    </submittedName>
</protein>
<dbReference type="Pfam" id="PF13473">
    <property type="entry name" value="Cupredoxin_1"/>
    <property type="match status" value="1"/>
</dbReference>
<feature type="domain" description="EfeO-type cupredoxin-like" evidence="1">
    <location>
        <begin position="19"/>
        <end position="125"/>
    </location>
</feature>
<sequence length="126" mass="13735">MYKWIMSVLFFGACAFGLIFLMVSSKPEKSENEAAAEAGKPQLKITASNFKFDQAEYKVKKGETLQVVVKNSEGVHGIDIAQLGISLSGKELSKEVTFDKPGTYEIMCNVPCGAGHVNMKAKLIVE</sequence>
<evidence type="ECO:0000313" key="3">
    <source>
        <dbReference type="Proteomes" id="UP000307943"/>
    </source>
</evidence>
<dbReference type="InterPro" id="IPR028096">
    <property type="entry name" value="EfeO_Cupredoxin"/>
</dbReference>
<dbReference type="Gene3D" id="2.60.40.420">
    <property type="entry name" value="Cupredoxins - blue copper proteins"/>
    <property type="match status" value="1"/>
</dbReference>
<accession>A0A5C4TF16</accession>
<dbReference type="InterPro" id="IPR008972">
    <property type="entry name" value="Cupredoxin"/>
</dbReference>
<comment type="caution">
    <text evidence="2">The sequence shown here is derived from an EMBL/GenBank/DDBJ whole genome shotgun (WGS) entry which is preliminary data.</text>
</comment>
<name>A0A5C4TF16_9BACL</name>
<keyword evidence="3" id="KW-1185">Reference proteome</keyword>
<dbReference type="Proteomes" id="UP000307943">
    <property type="component" value="Unassembled WGS sequence"/>
</dbReference>
<dbReference type="AlphaFoldDB" id="A0A5C4TF16"/>
<dbReference type="SUPFAM" id="SSF49503">
    <property type="entry name" value="Cupredoxins"/>
    <property type="match status" value="1"/>
</dbReference>
<dbReference type="RefSeq" id="WP_139601225.1">
    <property type="nucleotide sequence ID" value="NZ_VDCQ01000006.1"/>
</dbReference>
<dbReference type="OrthoDB" id="279535at2"/>
<proteinExistence type="predicted"/>
<evidence type="ECO:0000259" key="1">
    <source>
        <dbReference type="Pfam" id="PF13473"/>
    </source>
</evidence>
<gene>
    <name evidence="2" type="ORF">FE784_05945</name>
</gene>
<dbReference type="EMBL" id="VDCQ01000006">
    <property type="protein sequence ID" value="TNJ67090.1"/>
    <property type="molecule type" value="Genomic_DNA"/>
</dbReference>
<organism evidence="2 3">
    <name type="scientific">Paenibacillus hemerocallicola</name>
    <dbReference type="NCBI Taxonomy" id="1172614"/>
    <lineage>
        <taxon>Bacteria</taxon>
        <taxon>Bacillati</taxon>
        <taxon>Bacillota</taxon>
        <taxon>Bacilli</taxon>
        <taxon>Bacillales</taxon>
        <taxon>Paenibacillaceae</taxon>
        <taxon>Paenibacillus</taxon>
    </lineage>
</organism>